<dbReference type="EMBL" id="CAJNOV010000187">
    <property type="protein sequence ID" value="CAF1009499.1"/>
    <property type="molecule type" value="Genomic_DNA"/>
</dbReference>
<proteinExistence type="predicted"/>
<dbReference type="EMBL" id="CAJNRF010000053">
    <property type="protein sequence ID" value="CAF1933288.1"/>
    <property type="molecule type" value="Genomic_DNA"/>
</dbReference>
<comment type="caution">
    <text evidence="1">The sequence shown here is derived from an EMBL/GenBank/DDBJ whole genome shotgun (WGS) entry which is preliminary data.</text>
</comment>
<dbReference type="EMBL" id="CAJNOW010019496">
    <property type="protein sequence ID" value="CAF1672903.1"/>
    <property type="molecule type" value="Genomic_DNA"/>
</dbReference>
<evidence type="ECO:0000313" key="1">
    <source>
        <dbReference type="EMBL" id="CAF1009499.1"/>
    </source>
</evidence>
<dbReference type="EMBL" id="CAJOBG010001011">
    <property type="protein sequence ID" value="CAF3884488.1"/>
    <property type="molecule type" value="Genomic_DNA"/>
</dbReference>
<dbReference type="EMBL" id="CAJNRE010000145">
    <property type="protein sequence ID" value="CAF1921886.1"/>
    <property type="molecule type" value="Genomic_DNA"/>
</dbReference>
<evidence type="ECO:0000313" key="4">
    <source>
        <dbReference type="EMBL" id="CAF1933288.1"/>
    </source>
</evidence>
<evidence type="ECO:0000313" key="7">
    <source>
        <dbReference type="Proteomes" id="UP000663866"/>
    </source>
</evidence>
<dbReference type="Proteomes" id="UP000663866">
    <property type="component" value="Unassembled WGS sequence"/>
</dbReference>
<dbReference type="Proteomes" id="UP000663856">
    <property type="component" value="Unassembled WGS sequence"/>
</dbReference>
<evidence type="ECO:0000313" key="2">
    <source>
        <dbReference type="EMBL" id="CAF1672903.1"/>
    </source>
</evidence>
<dbReference type="Proteomes" id="UP000663855">
    <property type="component" value="Unassembled WGS sequence"/>
</dbReference>
<organism evidence="1 6">
    <name type="scientific">Rotaria magnacalcarata</name>
    <dbReference type="NCBI Taxonomy" id="392030"/>
    <lineage>
        <taxon>Eukaryota</taxon>
        <taxon>Metazoa</taxon>
        <taxon>Spiralia</taxon>
        <taxon>Gnathifera</taxon>
        <taxon>Rotifera</taxon>
        <taxon>Eurotatoria</taxon>
        <taxon>Bdelloidea</taxon>
        <taxon>Philodinida</taxon>
        <taxon>Philodinidae</taxon>
        <taxon>Rotaria</taxon>
    </lineage>
</organism>
<dbReference type="AlphaFoldDB" id="A0A814HGK0"/>
<name>A0A814HGK0_9BILA</name>
<protein>
    <submittedName>
        <fullName evidence="1">Uncharacterized protein</fullName>
    </submittedName>
</protein>
<sequence length="290" mass="34697">MIEQNIELPVDLPMKFIFDILTPRPHFVIVHHEKHRKINATENEIQQIMKLVNEFLRRKPQYDNNAVLSFHRGKWYQQIHKHFHAHLCVPKKPYCQEAKLMINSKISHGRWLSSTDYLHQMHRDFISSKIKYTEYQKKCLSMAHLCYNDLVSYYVPLHQFNTSKFTLVFHASSPRIGIIAKNTNIDLKVLYNFMHNFYLSARQRLSLFNPLYENFGVHICLHVSGTKKNKAHLIERADRVLINDVHHPIKLVHIVGYIQMDEQLYLRWLPAIFHRIWLNEFQKIQHLVVT</sequence>
<gene>
    <name evidence="1" type="ORF">CJN711_LOCUS2762</name>
    <name evidence="2" type="ORF">KQP761_LOCUS34662</name>
    <name evidence="3" type="ORF">MBJ925_LOCUS2220</name>
    <name evidence="5" type="ORF">OVN521_LOCUS8643</name>
    <name evidence="4" type="ORF">WKI299_LOCUS938</name>
</gene>
<accession>A0A814HGK0</accession>
<dbReference type="OrthoDB" id="9972063at2759"/>
<evidence type="ECO:0000313" key="3">
    <source>
        <dbReference type="EMBL" id="CAF1921886.1"/>
    </source>
</evidence>
<dbReference type="Proteomes" id="UP000663824">
    <property type="component" value="Unassembled WGS sequence"/>
</dbReference>
<evidence type="ECO:0000313" key="5">
    <source>
        <dbReference type="EMBL" id="CAF3884488.1"/>
    </source>
</evidence>
<keyword evidence="7" id="KW-1185">Reference proteome</keyword>
<dbReference type="Proteomes" id="UP000663834">
    <property type="component" value="Unassembled WGS sequence"/>
</dbReference>
<reference evidence="1" key="1">
    <citation type="submission" date="2021-02" db="EMBL/GenBank/DDBJ databases">
        <authorList>
            <person name="Nowell W R."/>
        </authorList>
    </citation>
    <scope>NUCLEOTIDE SEQUENCE</scope>
</reference>
<evidence type="ECO:0000313" key="6">
    <source>
        <dbReference type="Proteomes" id="UP000663855"/>
    </source>
</evidence>